<dbReference type="RefSeq" id="WP_202766552.1">
    <property type="nucleotide sequence ID" value="NZ_JAESWA010000017.1"/>
</dbReference>
<accession>A0A937K452</accession>
<dbReference type="Proteomes" id="UP000623681">
    <property type="component" value="Unassembled WGS sequence"/>
</dbReference>
<dbReference type="AlphaFoldDB" id="A0A937K452"/>
<gene>
    <name evidence="2" type="ORF">JK634_05145</name>
</gene>
<protein>
    <submittedName>
        <fullName evidence="2">Uncharacterized protein</fullName>
    </submittedName>
</protein>
<feature type="chain" id="PRO_5038978469" evidence="1">
    <location>
        <begin position="23"/>
        <end position="105"/>
    </location>
</feature>
<comment type="caution">
    <text evidence="2">The sequence shown here is derived from an EMBL/GenBank/DDBJ whole genome shotgun (WGS) entry which is preliminary data.</text>
</comment>
<keyword evidence="3" id="KW-1185">Reference proteome</keyword>
<sequence length="105" mass="11823">MKKLIILFFTCLCISFNISTLAPNAAPNSLKEGIYKLSDLPPSKNRVYTCQNISKKESVLVVLFDDHQIAIQGIRLDPSSTKYNLLPMKDDYRLVILGKGEVYIS</sequence>
<organism evidence="2 3">
    <name type="scientific">Clostridium paridis</name>
    <dbReference type="NCBI Taxonomy" id="2803863"/>
    <lineage>
        <taxon>Bacteria</taxon>
        <taxon>Bacillati</taxon>
        <taxon>Bacillota</taxon>
        <taxon>Clostridia</taxon>
        <taxon>Eubacteriales</taxon>
        <taxon>Clostridiaceae</taxon>
        <taxon>Clostridium</taxon>
    </lineage>
</organism>
<proteinExistence type="predicted"/>
<keyword evidence="1" id="KW-0732">Signal</keyword>
<evidence type="ECO:0000313" key="2">
    <source>
        <dbReference type="EMBL" id="MBL4931183.1"/>
    </source>
</evidence>
<feature type="signal peptide" evidence="1">
    <location>
        <begin position="1"/>
        <end position="22"/>
    </location>
</feature>
<dbReference type="EMBL" id="JAESWA010000017">
    <property type="protein sequence ID" value="MBL4931183.1"/>
    <property type="molecule type" value="Genomic_DNA"/>
</dbReference>
<evidence type="ECO:0000256" key="1">
    <source>
        <dbReference type="SAM" id="SignalP"/>
    </source>
</evidence>
<reference evidence="2" key="1">
    <citation type="submission" date="2021-01" db="EMBL/GenBank/DDBJ databases">
        <title>Genome public.</title>
        <authorList>
            <person name="Liu C."/>
            <person name="Sun Q."/>
        </authorList>
    </citation>
    <scope>NUCLEOTIDE SEQUENCE</scope>
    <source>
        <strain evidence="2">YIM B02565</strain>
    </source>
</reference>
<name>A0A937K452_9CLOT</name>
<evidence type="ECO:0000313" key="3">
    <source>
        <dbReference type="Proteomes" id="UP000623681"/>
    </source>
</evidence>